<feature type="transmembrane region" description="Helical" evidence="1">
    <location>
        <begin position="30"/>
        <end position="51"/>
    </location>
</feature>
<reference evidence="2" key="1">
    <citation type="submission" date="2016-03" db="EMBL/GenBank/DDBJ databases">
        <authorList>
            <person name="Ploux O."/>
        </authorList>
    </citation>
    <scope>NUCLEOTIDE SEQUENCE</scope>
    <source>
        <strain evidence="2">UC10</strain>
    </source>
</reference>
<dbReference type="KEGG" id="sphu:SPPYR_1107"/>
<organism evidence="2">
    <name type="scientific">uncultured Sphingopyxis sp</name>
    <dbReference type="NCBI Taxonomy" id="310581"/>
    <lineage>
        <taxon>Bacteria</taxon>
        <taxon>Pseudomonadati</taxon>
        <taxon>Pseudomonadota</taxon>
        <taxon>Alphaproteobacteria</taxon>
        <taxon>Sphingomonadales</taxon>
        <taxon>Sphingomonadaceae</taxon>
        <taxon>Sphingopyxis</taxon>
        <taxon>environmental samples</taxon>
    </lineage>
</organism>
<accession>A0A1Y5PXH3</accession>
<proteinExistence type="predicted"/>
<name>A0A1Y5PXH3_9SPHN</name>
<keyword evidence="1" id="KW-0812">Transmembrane</keyword>
<evidence type="ECO:0008006" key="3">
    <source>
        <dbReference type="Google" id="ProtNLM"/>
    </source>
</evidence>
<evidence type="ECO:0000256" key="1">
    <source>
        <dbReference type="SAM" id="Phobius"/>
    </source>
</evidence>
<dbReference type="EMBL" id="LT598653">
    <property type="protein sequence ID" value="SBV32227.1"/>
    <property type="molecule type" value="Genomic_DNA"/>
</dbReference>
<keyword evidence="1" id="KW-1133">Transmembrane helix</keyword>
<sequence>MKRDRKSVAGVAMIDVTISKGPEGMGWLEFIASVVSSVSWPIAIVVIAFAFRKQIASLLNKIRRLSWGDTSVELATQLDKVETASKAISEIDGGAPTPLPDDRFQRLLEISPSAAILDSWASVDRRLRQIGTFRQMDVRRLPTIRAIIDDLLRSGDISSSIHNMIRDLQKIRNTAAHEHEVSPTDAYRFYDLVETVSKALSKVPS</sequence>
<evidence type="ECO:0000313" key="2">
    <source>
        <dbReference type="EMBL" id="SBV32227.1"/>
    </source>
</evidence>
<protein>
    <recommendedName>
        <fullName evidence="3">DUF4145 domain-containing protein</fullName>
    </recommendedName>
</protein>
<gene>
    <name evidence="2" type="ORF">SPPYR_1107</name>
</gene>
<keyword evidence="1" id="KW-0472">Membrane</keyword>
<dbReference type="AlphaFoldDB" id="A0A1Y5PXH3"/>